<reference evidence="2" key="1">
    <citation type="submission" date="2020-10" db="EMBL/GenBank/DDBJ databases">
        <authorList>
            <person name="Gilroy R."/>
        </authorList>
    </citation>
    <scope>NUCLEOTIDE SEQUENCE</scope>
    <source>
        <strain evidence="2">ChiW13-3771</strain>
    </source>
</reference>
<dbReference type="Pfam" id="PF07992">
    <property type="entry name" value="Pyr_redox_2"/>
    <property type="match status" value="1"/>
</dbReference>
<feature type="non-terminal residue" evidence="2">
    <location>
        <position position="1"/>
    </location>
</feature>
<evidence type="ECO:0000313" key="3">
    <source>
        <dbReference type="Proteomes" id="UP000824201"/>
    </source>
</evidence>
<feature type="domain" description="FAD/NAD(P)-binding" evidence="1">
    <location>
        <begin position="38"/>
        <end position="236"/>
    </location>
</feature>
<dbReference type="PANTHER" id="PTHR42783">
    <property type="entry name" value="GLUTAMATE SYNTHASE [NADPH] SMALL CHAIN"/>
    <property type="match status" value="1"/>
</dbReference>
<accession>A0A9D1JDQ7</accession>
<dbReference type="InterPro" id="IPR036188">
    <property type="entry name" value="FAD/NAD-bd_sf"/>
</dbReference>
<comment type="caution">
    <text evidence="2">The sequence shown here is derived from an EMBL/GenBank/DDBJ whole genome shotgun (WGS) entry which is preliminary data.</text>
</comment>
<dbReference type="SUPFAM" id="SSF51971">
    <property type="entry name" value="Nucleotide-binding domain"/>
    <property type="match status" value="2"/>
</dbReference>
<evidence type="ECO:0000313" key="2">
    <source>
        <dbReference type="EMBL" id="HIR89413.1"/>
    </source>
</evidence>
<gene>
    <name evidence="2" type="ORF">IAC96_10715</name>
</gene>
<dbReference type="EMBL" id="DVHN01000139">
    <property type="protein sequence ID" value="HIR89413.1"/>
    <property type="molecule type" value="Genomic_DNA"/>
</dbReference>
<dbReference type="Proteomes" id="UP000824201">
    <property type="component" value="Unassembled WGS sequence"/>
</dbReference>
<evidence type="ECO:0000259" key="1">
    <source>
        <dbReference type="Pfam" id="PF07992"/>
    </source>
</evidence>
<protein>
    <submittedName>
        <fullName evidence="2">FAD-dependent oxidoreductase</fullName>
    </submittedName>
</protein>
<name>A0A9D1JDQ7_9FIRM</name>
<dbReference type="PANTHER" id="PTHR42783:SF3">
    <property type="entry name" value="GLUTAMATE SYNTHASE [NADPH] SMALL CHAIN-RELATED"/>
    <property type="match status" value="1"/>
</dbReference>
<dbReference type="AlphaFoldDB" id="A0A9D1JDQ7"/>
<proteinExistence type="predicted"/>
<dbReference type="InterPro" id="IPR023753">
    <property type="entry name" value="FAD/NAD-binding_dom"/>
</dbReference>
<dbReference type="Gene3D" id="3.50.50.60">
    <property type="entry name" value="FAD/NAD(P)-binding domain"/>
    <property type="match status" value="2"/>
</dbReference>
<organism evidence="2 3">
    <name type="scientific">Candidatus Fimimorpha faecalis</name>
    <dbReference type="NCBI Taxonomy" id="2840824"/>
    <lineage>
        <taxon>Bacteria</taxon>
        <taxon>Bacillati</taxon>
        <taxon>Bacillota</taxon>
        <taxon>Clostridia</taxon>
        <taxon>Eubacteriales</taxon>
        <taxon>Candidatus Fimimorpha</taxon>
    </lineage>
</organism>
<sequence length="260" mass="28695">LPKSVLDDFEYRHLRLKDIKVRPNTSIGGAIGIDDLLRDGYKAIFVGTGVWQPNTLHIKGETLGHVHFGINYLNNPDSFHLGERVIVIGAGNAAMDVARTAMRKGARYVQCFSRSDTVQASKHESDYARLEGVEFIYCKAPKEIVEEGVIFIDREKQEDGTYMEIPGTEQLYPADSVIISVSQGPRNRIVNSTKGLEVNKRGLLLADESGHTTRPEIFASGDVVNGARTVVEAVAHSKKVAEAMDAYIQSLPEVKAQKEK</sequence>
<reference evidence="2" key="2">
    <citation type="journal article" date="2021" name="PeerJ">
        <title>Extensive microbial diversity within the chicken gut microbiome revealed by metagenomics and culture.</title>
        <authorList>
            <person name="Gilroy R."/>
            <person name="Ravi A."/>
            <person name="Getino M."/>
            <person name="Pursley I."/>
            <person name="Horton D.L."/>
            <person name="Alikhan N.F."/>
            <person name="Baker D."/>
            <person name="Gharbi K."/>
            <person name="Hall N."/>
            <person name="Watson M."/>
            <person name="Adriaenssens E.M."/>
            <person name="Foster-Nyarko E."/>
            <person name="Jarju S."/>
            <person name="Secka A."/>
            <person name="Antonio M."/>
            <person name="Oren A."/>
            <person name="Chaudhuri R.R."/>
            <person name="La Ragione R."/>
            <person name="Hildebrand F."/>
            <person name="Pallen M.J."/>
        </authorList>
    </citation>
    <scope>NUCLEOTIDE SEQUENCE</scope>
    <source>
        <strain evidence="2">ChiW13-3771</strain>
    </source>
</reference>
<dbReference type="PRINTS" id="PR00368">
    <property type="entry name" value="FADPNR"/>
</dbReference>
<dbReference type="GO" id="GO:0016491">
    <property type="term" value="F:oxidoreductase activity"/>
    <property type="evidence" value="ECO:0007669"/>
    <property type="project" value="InterPro"/>
</dbReference>
<dbReference type="PRINTS" id="PR00469">
    <property type="entry name" value="PNDRDTASEII"/>
</dbReference>